<comment type="cofactor">
    <cofactor evidence="1 6">
        <name>FAD</name>
        <dbReference type="ChEBI" id="CHEBI:57692"/>
    </cofactor>
</comment>
<dbReference type="OrthoDB" id="2015447at2759"/>
<organism evidence="8 9">
    <name type="scientific">Aspergillus campestris (strain IBT 28561)</name>
    <dbReference type="NCBI Taxonomy" id="1392248"/>
    <lineage>
        <taxon>Eukaryota</taxon>
        <taxon>Fungi</taxon>
        <taxon>Dikarya</taxon>
        <taxon>Ascomycota</taxon>
        <taxon>Pezizomycotina</taxon>
        <taxon>Eurotiomycetes</taxon>
        <taxon>Eurotiomycetidae</taxon>
        <taxon>Eurotiales</taxon>
        <taxon>Aspergillaceae</taxon>
        <taxon>Aspergillus</taxon>
        <taxon>Aspergillus subgen. Circumdati</taxon>
    </lineage>
</organism>
<keyword evidence="4 6" id="KW-0274">FAD</keyword>
<dbReference type="PANTHER" id="PTHR11530">
    <property type="entry name" value="D-AMINO ACID OXIDASE"/>
    <property type="match status" value="1"/>
</dbReference>
<dbReference type="GO" id="GO:0071949">
    <property type="term" value="F:FAD binding"/>
    <property type="evidence" value="ECO:0007669"/>
    <property type="project" value="InterPro"/>
</dbReference>
<dbReference type="SUPFAM" id="SSF51971">
    <property type="entry name" value="Nucleotide-binding domain"/>
    <property type="match status" value="1"/>
</dbReference>
<gene>
    <name evidence="8" type="ORF">P168DRAFT_346230</name>
</gene>
<accession>A0A2I1CXX9</accession>
<dbReference type="EMBL" id="MSFM01000009">
    <property type="protein sequence ID" value="PKY02467.1"/>
    <property type="molecule type" value="Genomic_DNA"/>
</dbReference>
<keyword evidence="5" id="KW-0560">Oxidoreductase</keyword>
<dbReference type="GO" id="GO:0019478">
    <property type="term" value="P:D-amino acid catabolic process"/>
    <property type="evidence" value="ECO:0007669"/>
    <property type="project" value="TreeGrafter"/>
</dbReference>
<sequence>MSKITILGAGITGMGIASQLPKSASITILGEFLPGDAMDQRYVSQWAGAIWLGVHDSTPREQEMQLNSFSELWRIAERHPESGIRQIEMTEIMDNGDPDKVWYQGKVPGFRFMAPEELPKGAKFGMKFQTVIITPPTFLPWFRQRLEAQGVKFQRTYVKSLRDLKGLGGDVLINATGFGAMKLLDVEEKRITPVRQQNIRLRKEGYNRCYIRRGPDGYYSTAFARGDGTIYMGGIKTVGKVDFASYEDQRKKIMQRQHENQPDVFPSPNPLDYDFITDHVGVFPIIEHQFGGVRVEKEVLHGQKVVHAYGQEAGGYTFSFGLGKQVASDVQEYLTEIPKPADTPIPIYITDKDVQTLLY</sequence>
<keyword evidence="3" id="KW-0285">Flavoprotein</keyword>
<evidence type="ECO:0000256" key="1">
    <source>
        <dbReference type="ARBA" id="ARBA00001974"/>
    </source>
</evidence>
<evidence type="ECO:0000259" key="7">
    <source>
        <dbReference type="Pfam" id="PF01266"/>
    </source>
</evidence>
<dbReference type="VEuPathDB" id="FungiDB:P168DRAFT_346230"/>
<dbReference type="GeneID" id="36549404"/>
<comment type="similarity">
    <text evidence="2">Belongs to the DAMOX/DASOX family.</text>
</comment>
<dbReference type="AlphaFoldDB" id="A0A2I1CXX9"/>
<dbReference type="InterPro" id="IPR006076">
    <property type="entry name" value="FAD-dep_OxRdtase"/>
</dbReference>
<dbReference type="GO" id="GO:0003884">
    <property type="term" value="F:D-amino-acid oxidase activity"/>
    <property type="evidence" value="ECO:0007669"/>
    <property type="project" value="InterPro"/>
</dbReference>
<dbReference type="Gene3D" id="3.40.50.720">
    <property type="entry name" value="NAD(P)-binding Rossmann-like Domain"/>
    <property type="match status" value="1"/>
</dbReference>
<name>A0A2I1CXX9_ASPC2</name>
<evidence type="ECO:0000313" key="8">
    <source>
        <dbReference type="EMBL" id="PKY02467.1"/>
    </source>
</evidence>
<keyword evidence="9" id="KW-1185">Reference proteome</keyword>
<dbReference type="PIRSF" id="PIRSF000189">
    <property type="entry name" value="D-aa_oxidase"/>
    <property type="match status" value="1"/>
</dbReference>
<dbReference type="Gene3D" id="3.30.9.10">
    <property type="entry name" value="D-Amino Acid Oxidase, subunit A, domain 2"/>
    <property type="match status" value="1"/>
</dbReference>
<dbReference type="SUPFAM" id="SSF54373">
    <property type="entry name" value="FAD-linked reductases, C-terminal domain"/>
    <property type="match status" value="1"/>
</dbReference>
<evidence type="ECO:0000256" key="2">
    <source>
        <dbReference type="ARBA" id="ARBA00006730"/>
    </source>
</evidence>
<dbReference type="PANTHER" id="PTHR11530:SF11">
    <property type="entry name" value="D-ASPARTATE OXIDASE"/>
    <property type="match status" value="1"/>
</dbReference>
<evidence type="ECO:0000313" key="9">
    <source>
        <dbReference type="Proteomes" id="UP000234254"/>
    </source>
</evidence>
<dbReference type="Proteomes" id="UP000234254">
    <property type="component" value="Unassembled WGS sequence"/>
</dbReference>
<dbReference type="InterPro" id="IPR023209">
    <property type="entry name" value="DAO"/>
</dbReference>
<feature type="domain" description="FAD dependent oxidoreductase" evidence="7">
    <location>
        <begin position="4"/>
        <end position="327"/>
    </location>
</feature>
<reference evidence="8" key="1">
    <citation type="submission" date="2016-12" db="EMBL/GenBank/DDBJ databases">
        <title>The genomes of Aspergillus section Nigri reveals drivers in fungal speciation.</title>
        <authorList>
            <consortium name="DOE Joint Genome Institute"/>
            <person name="Vesth T.C."/>
            <person name="Nybo J."/>
            <person name="Theobald S."/>
            <person name="Brandl J."/>
            <person name="Frisvad J.C."/>
            <person name="Nielsen K.F."/>
            <person name="Lyhne E.K."/>
            <person name="Kogle M.E."/>
            <person name="Kuo A."/>
            <person name="Riley R."/>
            <person name="Clum A."/>
            <person name="Nolan M."/>
            <person name="Lipzen A."/>
            <person name="Salamov A."/>
            <person name="Henrissat B."/>
            <person name="Wiebenga A."/>
            <person name="De vries R.P."/>
            <person name="Grigoriev I.V."/>
            <person name="Mortensen U.H."/>
            <person name="Andersen M.R."/>
            <person name="Baker S.E."/>
        </authorList>
    </citation>
    <scope>NUCLEOTIDE SEQUENCE</scope>
    <source>
        <strain evidence="8">IBT 28561</strain>
    </source>
</reference>
<dbReference type="Pfam" id="PF01266">
    <property type="entry name" value="DAO"/>
    <property type="match status" value="1"/>
</dbReference>
<proteinExistence type="inferred from homology"/>
<comment type="caution">
    <text evidence="8">The sequence shown here is derived from an EMBL/GenBank/DDBJ whole genome shotgun (WGS) entry which is preliminary data.</text>
</comment>
<dbReference type="GO" id="GO:0005737">
    <property type="term" value="C:cytoplasm"/>
    <property type="evidence" value="ECO:0007669"/>
    <property type="project" value="TreeGrafter"/>
</dbReference>
<protein>
    <submittedName>
        <fullName evidence="8">Nucleotide-binding domain-containing protein</fullName>
    </submittedName>
</protein>
<dbReference type="RefSeq" id="XP_024691061.1">
    <property type="nucleotide sequence ID" value="XM_024841875.1"/>
</dbReference>
<feature type="binding site" evidence="6">
    <location>
        <position position="158"/>
    </location>
    <ligand>
        <name>FAD</name>
        <dbReference type="ChEBI" id="CHEBI:57692"/>
    </ligand>
</feature>
<feature type="binding site" evidence="6">
    <location>
        <position position="176"/>
    </location>
    <ligand>
        <name>FAD</name>
        <dbReference type="ChEBI" id="CHEBI:57692"/>
    </ligand>
</feature>
<evidence type="ECO:0000256" key="5">
    <source>
        <dbReference type="ARBA" id="ARBA00023002"/>
    </source>
</evidence>
<evidence type="ECO:0000256" key="6">
    <source>
        <dbReference type="PIRSR" id="PIRSR000189-1"/>
    </source>
</evidence>
<evidence type="ECO:0000256" key="4">
    <source>
        <dbReference type="ARBA" id="ARBA00022827"/>
    </source>
</evidence>
<evidence type="ECO:0000256" key="3">
    <source>
        <dbReference type="ARBA" id="ARBA00022630"/>
    </source>
</evidence>